<evidence type="ECO:0000256" key="5">
    <source>
        <dbReference type="ARBA" id="ARBA00023049"/>
    </source>
</evidence>
<dbReference type="PANTHER" id="PTHR34858:SF1">
    <property type="entry name" value="CYSO-CYSTEINE PEPTIDASE"/>
    <property type="match status" value="1"/>
</dbReference>
<keyword evidence="3" id="KW-0378">Hydrolase</keyword>
<dbReference type="AlphaFoldDB" id="A0A163F0L2"/>
<evidence type="ECO:0000313" key="7">
    <source>
        <dbReference type="EMBL" id="KZS44073.1"/>
    </source>
</evidence>
<dbReference type="STRING" id="59843.A3958_01060"/>
<dbReference type="GO" id="GO:0008235">
    <property type="term" value="F:metalloexopeptidase activity"/>
    <property type="evidence" value="ECO:0007669"/>
    <property type="project" value="TreeGrafter"/>
</dbReference>
<dbReference type="GO" id="GO:0006508">
    <property type="term" value="P:proteolysis"/>
    <property type="evidence" value="ECO:0007669"/>
    <property type="project" value="UniProtKB-KW"/>
</dbReference>
<name>A0A163F0L2_9BACL</name>
<dbReference type="RefSeq" id="WP_063480217.1">
    <property type="nucleotide sequence ID" value="NZ_CP147845.1"/>
</dbReference>
<dbReference type="Gene3D" id="3.40.140.10">
    <property type="entry name" value="Cytidine Deaminase, domain 2"/>
    <property type="match status" value="1"/>
</dbReference>
<protein>
    <recommendedName>
        <fullName evidence="6">JAB domain-containing protein</fullName>
    </recommendedName>
</protein>
<dbReference type="OrthoDB" id="9802958at2"/>
<keyword evidence="5" id="KW-0482">Metalloprotease</keyword>
<evidence type="ECO:0000313" key="8">
    <source>
        <dbReference type="Proteomes" id="UP000076796"/>
    </source>
</evidence>
<keyword evidence="1" id="KW-0645">Protease</keyword>
<proteinExistence type="predicted"/>
<evidence type="ECO:0000256" key="3">
    <source>
        <dbReference type="ARBA" id="ARBA00022801"/>
    </source>
</evidence>
<dbReference type="CDD" id="cd08070">
    <property type="entry name" value="MPN_like"/>
    <property type="match status" value="1"/>
</dbReference>
<dbReference type="PANTHER" id="PTHR34858">
    <property type="entry name" value="CYSO-CYSTEINE PEPTIDASE"/>
    <property type="match status" value="1"/>
</dbReference>
<dbReference type="SUPFAM" id="SSF102712">
    <property type="entry name" value="JAB1/MPN domain"/>
    <property type="match status" value="1"/>
</dbReference>
<evidence type="ECO:0000256" key="2">
    <source>
        <dbReference type="ARBA" id="ARBA00022723"/>
    </source>
</evidence>
<dbReference type="EMBL" id="LWMH01000002">
    <property type="protein sequence ID" value="KZS44073.1"/>
    <property type="molecule type" value="Genomic_DNA"/>
</dbReference>
<dbReference type="InterPro" id="IPR028090">
    <property type="entry name" value="JAB_dom_prok"/>
</dbReference>
<gene>
    <name evidence="7" type="ORF">AWU65_28800</name>
</gene>
<dbReference type="Pfam" id="PF14464">
    <property type="entry name" value="Prok-JAB"/>
    <property type="match status" value="1"/>
</dbReference>
<dbReference type="InterPro" id="IPR051929">
    <property type="entry name" value="VirAsm_ModProt"/>
</dbReference>
<keyword evidence="8" id="KW-1185">Reference proteome</keyword>
<dbReference type="GeneID" id="97554353"/>
<organism evidence="7 8">
    <name type="scientific">Paenibacillus glucanolyticus</name>
    <dbReference type="NCBI Taxonomy" id="59843"/>
    <lineage>
        <taxon>Bacteria</taxon>
        <taxon>Bacillati</taxon>
        <taxon>Bacillota</taxon>
        <taxon>Bacilli</taxon>
        <taxon>Bacillales</taxon>
        <taxon>Paenibacillaceae</taxon>
        <taxon>Paenibacillus</taxon>
    </lineage>
</organism>
<accession>A0A163F0L2</accession>
<sequence length="177" mass="19442">MTPCDAPLEQLLLHAEVIEHITEHMYGCLPQEACGVLIGHSRAASRTLTVTQFIPVKNTAESPLHSFHLDPVHWTRLALTEKGLVGLFHSHPHTSPEPSREDMLQLPSFGGLLQVYAIARPTVSVASGNHSLQLHTYKITRGKTHMESPAPCKVNTLAQHNAESYALAPIPFDIHEG</sequence>
<evidence type="ECO:0000259" key="6">
    <source>
        <dbReference type="Pfam" id="PF14464"/>
    </source>
</evidence>
<feature type="domain" description="JAB" evidence="6">
    <location>
        <begin position="15"/>
        <end position="108"/>
    </location>
</feature>
<dbReference type="Proteomes" id="UP000076796">
    <property type="component" value="Unassembled WGS sequence"/>
</dbReference>
<keyword evidence="2" id="KW-0479">Metal-binding</keyword>
<keyword evidence="4" id="KW-0862">Zinc</keyword>
<comment type="caution">
    <text evidence="7">The sequence shown here is derived from an EMBL/GenBank/DDBJ whole genome shotgun (WGS) entry which is preliminary data.</text>
</comment>
<reference evidence="7" key="1">
    <citation type="journal article" date="2016" name="Genome Announc.">
        <title>Draft genomes of two strains of Paenibacillus glucanolyticus with capability to degrade lignocellulose.</title>
        <authorList>
            <person name="Mathews S.L."/>
            <person name="Pawlak J."/>
            <person name="Grunden A.M."/>
        </authorList>
    </citation>
    <scope>NUCLEOTIDE SEQUENCE [LARGE SCALE GENOMIC DNA]</scope>
    <source>
        <strain evidence="7">SLM1</strain>
    </source>
</reference>
<evidence type="ECO:0000256" key="1">
    <source>
        <dbReference type="ARBA" id="ARBA00022670"/>
    </source>
</evidence>
<dbReference type="GO" id="GO:0008270">
    <property type="term" value="F:zinc ion binding"/>
    <property type="evidence" value="ECO:0007669"/>
    <property type="project" value="TreeGrafter"/>
</dbReference>
<evidence type="ECO:0000256" key="4">
    <source>
        <dbReference type="ARBA" id="ARBA00022833"/>
    </source>
</evidence>